<dbReference type="InterPro" id="IPR000524">
    <property type="entry name" value="Tscrpt_reg_HTH_GntR"/>
</dbReference>
<dbReference type="SMART" id="SM00866">
    <property type="entry name" value="UTRA"/>
    <property type="match status" value="1"/>
</dbReference>
<keyword evidence="3" id="KW-0804">Transcription</keyword>
<dbReference type="SUPFAM" id="SSF46785">
    <property type="entry name" value="Winged helix' DNA-binding domain"/>
    <property type="match status" value="1"/>
</dbReference>
<dbReference type="PANTHER" id="PTHR44846">
    <property type="entry name" value="MANNOSYL-D-GLYCERATE TRANSPORT/METABOLISM SYSTEM REPRESSOR MNGR-RELATED"/>
    <property type="match status" value="1"/>
</dbReference>
<gene>
    <name evidence="5" type="ORF">ACFFHM_08050</name>
</gene>
<keyword evidence="6" id="KW-1185">Reference proteome</keyword>
<reference evidence="5 6" key="1">
    <citation type="submission" date="2024-09" db="EMBL/GenBank/DDBJ databases">
        <authorList>
            <person name="Sun Q."/>
            <person name="Mori K."/>
        </authorList>
    </citation>
    <scope>NUCLEOTIDE SEQUENCE [LARGE SCALE GENOMIC DNA]</scope>
    <source>
        <strain evidence="5 6">NCAIM B.02610</strain>
    </source>
</reference>
<dbReference type="InterPro" id="IPR011663">
    <property type="entry name" value="UTRA"/>
</dbReference>
<sequence length="243" mass="28084">MSLDGYQRSRYLLIIEKIKKDIESGILEPGEKLPSENKLAKDLGVSRTTLREALRILEEEGIVIRKHGIGTFINRKPIFSSGIEELISITDMIKVEGKTPGTRLLFSGYTDPIEEDKSELRLDDQESVFLVKRIRTADSEPMVYCIDKIPEHLIPKDSVFENESLFDFMDEKAAVTISYATAFIETIGYHEEISKILQCEKESPLLVLKQTHYDLHEKPVLYSINFFRADKFRFSVFRKRVKF</sequence>
<evidence type="ECO:0000256" key="3">
    <source>
        <dbReference type="ARBA" id="ARBA00023163"/>
    </source>
</evidence>
<dbReference type="PRINTS" id="PR00035">
    <property type="entry name" value="HTHGNTR"/>
</dbReference>
<evidence type="ECO:0000259" key="4">
    <source>
        <dbReference type="PROSITE" id="PS50949"/>
    </source>
</evidence>
<dbReference type="Pfam" id="PF00392">
    <property type="entry name" value="GntR"/>
    <property type="match status" value="1"/>
</dbReference>
<dbReference type="InterPro" id="IPR050679">
    <property type="entry name" value="Bact_HTH_transcr_reg"/>
</dbReference>
<dbReference type="CDD" id="cd07377">
    <property type="entry name" value="WHTH_GntR"/>
    <property type="match status" value="1"/>
</dbReference>
<dbReference type="InterPro" id="IPR036388">
    <property type="entry name" value="WH-like_DNA-bd_sf"/>
</dbReference>
<dbReference type="Proteomes" id="UP001589838">
    <property type="component" value="Unassembled WGS sequence"/>
</dbReference>
<dbReference type="InterPro" id="IPR028978">
    <property type="entry name" value="Chorismate_lyase_/UTRA_dom_sf"/>
</dbReference>
<proteinExistence type="predicted"/>
<name>A0ABV6KB33_9BACI</name>
<evidence type="ECO:0000313" key="6">
    <source>
        <dbReference type="Proteomes" id="UP001589838"/>
    </source>
</evidence>
<comment type="caution">
    <text evidence="5">The sequence shown here is derived from an EMBL/GenBank/DDBJ whole genome shotgun (WGS) entry which is preliminary data.</text>
</comment>
<accession>A0ABV6KB33</accession>
<evidence type="ECO:0000256" key="2">
    <source>
        <dbReference type="ARBA" id="ARBA00023125"/>
    </source>
</evidence>
<dbReference type="Pfam" id="PF07702">
    <property type="entry name" value="UTRA"/>
    <property type="match status" value="1"/>
</dbReference>
<dbReference type="SMART" id="SM00345">
    <property type="entry name" value="HTH_GNTR"/>
    <property type="match status" value="1"/>
</dbReference>
<keyword evidence="2" id="KW-0238">DNA-binding</keyword>
<protein>
    <submittedName>
        <fullName evidence="5">GntR family transcriptional regulator</fullName>
    </submittedName>
</protein>
<evidence type="ECO:0000313" key="5">
    <source>
        <dbReference type="EMBL" id="MFC0470474.1"/>
    </source>
</evidence>
<feature type="domain" description="HTH gntR-type" evidence="4">
    <location>
        <begin position="8"/>
        <end position="76"/>
    </location>
</feature>
<keyword evidence="1" id="KW-0805">Transcription regulation</keyword>
<dbReference type="PANTHER" id="PTHR44846:SF17">
    <property type="entry name" value="GNTR-FAMILY TRANSCRIPTIONAL REGULATOR"/>
    <property type="match status" value="1"/>
</dbReference>
<dbReference type="EMBL" id="JBHLUX010000020">
    <property type="protein sequence ID" value="MFC0470474.1"/>
    <property type="molecule type" value="Genomic_DNA"/>
</dbReference>
<dbReference type="PROSITE" id="PS50949">
    <property type="entry name" value="HTH_GNTR"/>
    <property type="match status" value="1"/>
</dbReference>
<organism evidence="5 6">
    <name type="scientific">Halalkalibacter kiskunsagensis</name>
    <dbReference type="NCBI Taxonomy" id="1548599"/>
    <lineage>
        <taxon>Bacteria</taxon>
        <taxon>Bacillati</taxon>
        <taxon>Bacillota</taxon>
        <taxon>Bacilli</taxon>
        <taxon>Bacillales</taxon>
        <taxon>Bacillaceae</taxon>
        <taxon>Halalkalibacter</taxon>
    </lineage>
</organism>
<dbReference type="Gene3D" id="1.10.10.10">
    <property type="entry name" value="Winged helix-like DNA-binding domain superfamily/Winged helix DNA-binding domain"/>
    <property type="match status" value="1"/>
</dbReference>
<dbReference type="RefSeq" id="WP_335960151.1">
    <property type="nucleotide sequence ID" value="NZ_JAXBLX010000009.1"/>
</dbReference>
<evidence type="ECO:0000256" key="1">
    <source>
        <dbReference type="ARBA" id="ARBA00023015"/>
    </source>
</evidence>
<dbReference type="SUPFAM" id="SSF64288">
    <property type="entry name" value="Chorismate lyase-like"/>
    <property type="match status" value="1"/>
</dbReference>
<dbReference type="Gene3D" id="3.40.1410.10">
    <property type="entry name" value="Chorismate lyase-like"/>
    <property type="match status" value="1"/>
</dbReference>
<dbReference type="InterPro" id="IPR036390">
    <property type="entry name" value="WH_DNA-bd_sf"/>
</dbReference>